<organism evidence="1 2">
    <name type="scientific">Prevotella pallens ATCC 700821</name>
    <dbReference type="NCBI Taxonomy" id="997353"/>
    <lineage>
        <taxon>Bacteria</taxon>
        <taxon>Pseudomonadati</taxon>
        <taxon>Bacteroidota</taxon>
        <taxon>Bacteroidia</taxon>
        <taxon>Bacteroidales</taxon>
        <taxon>Prevotellaceae</taxon>
        <taxon>Prevotella</taxon>
    </lineage>
</organism>
<evidence type="ECO:0000313" key="1">
    <source>
        <dbReference type="EMBL" id="EGQ16166.1"/>
    </source>
</evidence>
<reference evidence="1 2" key="1">
    <citation type="submission" date="2011-04" db="EMBL/GenBank/DDBJ databases">
        <authorList>
            <person name="Muzny D."/>
            <person name="Qin X."/>
            <person name="Deng J."/>
            <person name="Jiang H."/>
            <person name="Liu Y."/>
            <person name="Qu J."/>
            <person name="Song X.-Z."/>
            <person name="Zhang L."/>
            <person name="Thornton R."/>
            <person name="Coyle M."/>
            <person name="Francisco L."/>
            <person name="Jackson L."/>
            <person name="Javaid M."/>
            <person name="Korchina V."/>
            <person name="Kovar C."/>
            <person name="Mata R."/>
            <person name="Mathew T."/>
            <person name="Ngo R."/>
            <person name="Nguyen L."/>
            <person name="Nguyen N."/>
            <person name="Okwuonu G."/>
            <person name="Ongeri F."/>
            <person name="Pham C."/>
            <person name="Simmons D."/>
            <person name="Wilczek-Boney K."/>
            <person name="Hale W."/>
            <person name="Jakkamsetti A."/>
            <person name="Pham P."/>
            <person name="Ruth R."/>
            <person name="San Lucas F."/>
            <person name="Warren J."/>
            <person name="Zhang J."/>
            <person name="Zhao Z."/>
            <person name="Zhou C."/>
            <person name="Zhu D."/>
            <person name="Lee S."/>
            <person name="Bess C."/>
            <person name="Blankenburg K."/>
            <person name="Forbes L."/>
            <person name="Fu Q."/>
            <person name="Gubbala S."/>
            <person name="Hirani K."/>
            <person name="Jayaseelan J.C."/>
            <person name="Lara F."/>
            <person name="Munidasa M."/>
            <person name="Palculict T."/>
            <person name="Patil S."/>
            <person name="Pu L.-L."/>
            <person name="Saada N."/>
            <person name="Tang L."/>
            <person name="Weissenberger G."/>
            <person name="Zhu Y."/>
            <person name="Hemphill L."/>
            <person name="Shang Y."/>
            <person name="Youmans B."/>
            <person name="Ayvaz T."/>
            <person name="Ross M."/>
            <person name="Santibanez J."/>
            <person name="Aqrawi P."/>
            <person name="Gross S."/>
            <person name="Joshi V."/>
            <person name="Fowler G."/>
            <person name="Nazareth L."/>
            <person name="Reid J."/>
            <person name="Worley K."/>
            <person name="Petrosino J."/>
            <person name="Highlander S."/>
            <person name="Gibbs R."/>
        </authorList>
    </citation>
    <scope>NUCLEOTIDE SEQUENCE [LARGE SCALE GENOMIC DNA]</scope>
    <source>
        <strain evidence="1 2">ATCC 700821</strain>
    </source>
</reference>
<evidence type="ECO:0000313" key="2">
    <source>
        <dbReference type="Proteomes" id="UP000004123"/>
    </source>
</evidence>
<gene>
    <name evidence="1" type="ORF">HMPREF9144_1779</name>
</gene>
<dbReference type="EMBL" id="AFPY01000093">
    <property type="protein sequence ID" value="EGQ16166.1"/>
    <property type="molecule type" value="Genomic_DNA"/>
</dbReference>
<name>F9DJD8_9BACT</name>
<dbReference type="HOGENOM" id="CLU_3220266_0_0_10"/>
<sequence>MIYKILKVHSRNSVGIYAPEVVKALISMYRQQTSHCIECCYNDI</sequence>
<dbReference type="AlphaFoldDB" id="F9DJD8"/>
<dbReference type="STRING" id="997353.HMPREF9144_1779"/>
<protein>
    <submittedName>
        <fullName evidence="1">Uncharacterized protein</fullName>
    </submittedName>
</protein>
<proteinExistence type="predicted"/>
<dbReference type="Proteomes" id="UP000004123">
    <property type="component" value="Unassembled WGS sequence"/>
</dbReference>
<accession>F9DJD8</accession>
<comment type="caution">
    <text evidence="1">The sequence shown here is derived from an EMBL/GenBank/DDBJ whole genome shotgun (WGS) entry which is preliminary data.</text>
</comment>